<name>A0A1Q9CCT5_SYMMI</name>
<feature type="region of interest" description="Disordered" evidence="1">
    <location>
        <begin position="2352"/>
        <end position="2377"/>
    </location>
</feature>
<protein>
    <recommendedName>
        <fullName evidence="5">CS domain-containing protein</fullName>
    </recommendedName>
</protein>
<feature type="region of interest" description="Disordered" evidence="1">
    <location>
        <begin position="491"/>
        <end position="518"/>
    </location>
</feature>
<sequence length="2633" mass="291701">MNLLCAQEMTARAWLQTALLAVAISQAGHGTGMAPATPVQEPPLNVREKAGRIVVVFSVPNVRANSVQVESRGPSEDEPAGSVHVFFSSLSPSRSFEKHLILPHGIEEKIIKDVQSKSLTVQLVKLDTAIEWGQAWLKPKSKAKRRTLPDADKENKGGPSPLPTPVLDPKVSNEEVLEGPETAPQAETEVETAVAAMHDDEVRQAEDTENSKGKEEGEQGERGTSNGDELPESGASPVAGGAAATERDPNRHSGPNEAGGKARARRGKKAKSKAGAERDDAPQPLRREEDVNKAQATDRREDPKGKKQELAEPKRSCSSPLETKPAKEFKGDKLADLGQLFGNTLEWLKKQQTGLLKDYPIQPPSDPELQQLVSNGTALLKDDLKKATVFLRLAGRKGYLPAYLLLARNAQESKQDGPLIENLCAVLSTPNAKKQLPEGLLNGCAMQLAAVLKDQKNRKEVEVHAEQLDAIAKDWPIVNIVKLQTASEMPSIGSRTKATAKAQQSQRSQRQLEPAMPGPWICPGTDPDGWDGTQLHEGDYVEIACYDTSHCRQGTALVRLDRLAEKSKRGQWAEASFIAVNDEHLRWWLDSGEGQADAWQFEVHFCPTGQRGCREGKRGRGKDFHTDRFRVVTVGDLTSKKIDWLKSSPSKKYVEEELQRLSDLPTGKAADDGGGGAGGLGFDEQHLPPADPSEGHEALKGLTELEKEIGRGRQARKRQGTPERERAPTGEKPKEAEKEKKKLKKKKRKKNEDATAQGRATSAPAGPSDKGWFGQPAREPEVNSSSSTSSSTPATKKKKKKKKKEKSRAKGSKDRGPFGAGAKMGYGGGDLASDDSSEDSQLFREGPHSGGASLQLMLQEYAQRRPGRLASRLLQKMQVMVAKEGGPLTTLRTGSRTPPVATNWTLTMMAPKQPPIRLLREMRTLAMALDEIAAGRYQFAADVLAQRLKALELFQSDGGWNRAQYLELLDAEGPSLLGRDEAVMASKEWAGELRMRRLQTKGGGKGDPKGDPKRETKGDPRERPATAVDQANPPEVVATGEPDSALSSLLSDGVLDFDLGDLGDNDDEGLPTGKNLKPFWAEIVKGISLEEWRTKMKKAMDREPKLKWVGKLLLDAILSLKTALGNFARTHANPEELPPGDEPTSLRSRRGQHGDLMPIHPALVVQGLEGISTDNLHWVRLILLGLDFMYCSAWSKAVCVPMARVLTTNQKEAIKRIGEQVNRFISREDRLPPAKAAAAKLCSKKFDYNGQPVEHMRDLIAEKVLKAWPKVGSAAVVDLRDCLPEELRTALDRPRDFLLPEAELPERHRGSKVRASDEEWHKIVKAGYDRGMFVAVDDREVPRDKQGHLITNGAGAVVKMKKEGGRDVEAQRFISVLCPTNDAMRLLPGAQDKLPYIGQLTAILAERDSYLVLDSEDLQSAFNLFRMPLEWASMFSFAQKVRGDALGGSRNVTLRPALRVVPMGWTSAVTLIQAAIRHIAYTIAKIPPHGDVTMDQELPSGGAMTILYLDNYDEIRHLKKAKQLCGALSGTQILGDSKILRHAYDKSVELLGLGLGLLVNGTMPEHCLRHWTGKAAFAAAFRRPMYSLLQEVYGVLEVNRAGAHLALPTPVVDEVLVFTALLPLAETCLSSEVSLEISCTDASPTGGGCSVATGFKDKTLILPDPVPDENFCGSCGKEMNEPTWRTYPCPRRCGLRCCSLLCTRSHGEKCVRQWWHTPTFGERFSGKSFPLTKAVGLKGISTQPPLDYEVAGDQWDLRTNEGKARLDEQEAEGDLMWTYWAPSRITFLTDRRTGYWDWQGYWVDGTTKLRDRSHPEGLPKLRQHLNVSVRQANALAKRAARGLVEANRRGRFASLEHPYNSYLWSLPEIKSLQGEGWYHSIFSTCCHGSPRESWLCILHNSATLHAVLHKPVCDGHSHVEYPAEDEDEDEFSEYPWALCLVMAEGIYDELNSLYSEPFGSLPRSLDRLLHHQLQGATKGLQQQTAVNWAVAQCSAFLETMEAGKEKEHLVWLLRHAYHTGCDVRLTDRGDDILGHRPGPYPAFRWHWKDVLSYRWRESQHINVLEMTAFLTELRRRARDKDELGKRFFCVLDSLVSFYVLGKGLIPMCLWTISKWNFSDGASYENAVAALFKYLNALRGRLPRTMAELDEELAEYINHLYQEGDAVTLAGWTLSGLKRFYPRCRPHLLTSQLFLRNWQRVHLPQRTSPMTWLGAKAMAGAAYKVGRPDLALSIFLGFAFFLRTMELLSLTIRHLRIFPESDFEQIKAMARPRVPVTPAPPQAAQVDVSRGEWREEADAWRFSVQVSELASLSGSQLQVDPSYIRLMDSNQVHRPVFFGSESQQPNLRELARCMSRSRSRSRASKDSRDTSSEPVPVCLASPAVGSEEASRHLDMEPDPAENAILQIFLGLCWCPASDPDATVRLASCLYNFKFEVVVVPSKRPEALAAATSFIEIASKEFSWEPELEESAAFPSEAGDEKSLQDALQALLPRSSGYVCATVPYADRCVVGEQSCLILLSNRQEVWSWLSIFAAWFLGKEPLDLNDEEEAIWLAIELNRFAVAGASQGLKLRSKTTSAAGKLSAERRLLVQTSLPGTLDGEKMQAFWSRKQQCLKVVGPKKPSQGESMLLDELD</sequence>
<feature type="region of interest" description="Disordered" evidence="1">
    <location>
        <begin position="708"/>
        <end position="850"/>
    </location>
</feature>
<evidence type="ECO:0000256" key="2">
    <source>
        <dbReference type="SAM" id="SignalP"/>
    </source>
</evidence>
<feature type="compositionally biased region" description="Gly residues" evidence="1">
    <location>
        <begin position="818"/>
        <end position="830"/>
    </location>
</feature>
<evidence type="ECO:0008006" key="5">
    <source>
        <dbReference type="Google" id="ProtNLM"/>
    </source>
</evidence>
<dbReference type="Proteomes" id="UP000186817">
    <property type="component" value="Unassembled WGS sequence"/>
</dbReference>
<evidence type="ECO:0000256" key="1">
    <source>
        <dbReference type="SAM" id="MobiDB-lite"/>
    </source>
</evidence>
<feature type="compositionally biased region" description="Basic residues" evidence="1">
    <location>
        <begin position="262"/>
        <end position="272"/>
    </location>
</feature>
<accession>A0A1Q9CCT5</accession>
<feature type="compositionally biased region" description="Basic residues" evidence="1">
    <location>
        <begin position="795"/>
        <end position="810"/>
    </location>
</feature>
<keyword evidence="4" id="KW-1185">Reference proteome</keyword>
<feature type="compositionally biased region" description="Gly residues" evidence="1">
    <location>
        <begin position="672"/>
        <end position="681"/>
    </location>
</feature>
<keyword evidence="2" id="KW-0732">Signal</keyword>
<feature type="compositionally biased region" description="Basic and acidic residues" evidence="1">
    <location>
        <begin position="1004"/>
        <end position="1024"/>
    </location>
</feature>
<proteinExistence type="predicted"/>
<feature type="compositionally biased region" description="Low complexity" evidence="1">
    <location>
        <begin position="495"/>
        <end position="511"/>
    </location>
</feature>
<feature type="compositionally biased region" description="Low complexity" evidence="1">
    <location>
        <begin position="233"/>
        <end position="244"/>
    </location>
</feature>
<feature type="region of interest" description="Disordered" evidence="1">
    <location>
        <begin position="994"/>
        <end position="1043"/>
    </location>
</feature>
<comment type="caution">
    <text evidence="3">The sequence shown here is derived from an EMBL/GenBank/DDBJ whole genome shotgun (WGS) entry which is preliminary data.</text>
</comment>
<gene>
    <name evidence="3" type="ORF">AK812_SmicGene38805</name>
</gene>
<feature type="region of interest" description="Disordered" evidence="1">
    <location>
        <begin position="656"/>
        <end position="696"/>
    </location>
</feature>
<feature type="compositionally biased region" description="Low complexity" evidence="1">
    <location>
        <begin position="180"/>
        <end position="189"/>
    </location>
</feature>
<feature type="chain" id="PRO_5010192233" description="CS domain-containing protein" evidence="2">
    <location>
        <begin position="31"/>
        <end position="2633"/>
    </location>
</feature>
<feature type="signal peptide" evidence="2">
    <location>
        <begin position="1"/>
        <end position="30"/>
    </location>
</feature>
<evidence type="ECO:0000313" key="3">
    <source>
        <dbReference type="EMBL" id="OLP80735.1"/>
    </source>
</evidence>
<feature type="compositionally biased region" description="Basic and acidic residues" evidence="1">
    <location>
        <begin position="274"/>
        <end position="315"/>
    </location>
</feature>
<feature type="region of interest" description="Disordered" evidence="1">
    <location>
        <begin position="201"/>
        <end position="330"/>
    </location>
</feature>
<feature type="region of interest" description="Disordered" evidence="1">
    <location>
        <begin position="1130"/>
        <end position="1150"/>
    </location>
</feature>
<feature type="compositionally biased region" description="Basic and acidic residues" evidence="1">
    <location>
        <begin position="201"/>
        <end position="221"/>
    </location>
</feature>
<feature type="compositionally biased region" description="Low complexity" evidence="1">
    <location>
        <begin position="784"/>
        <end position="794"/>
    </location>
</feature>
<dbReference type="EMBL" id="LSRX01001350">
    <property type="protein sequence ID" value="OLP80735.1"/>
    <property type="molecule type" value="Genomic_DNA"/>
</dbReference>
<feature type="region of interest" description="Disordered" evidence="1">
    <location>
        <begin position="141"/>
        <end position="189"/>
    </location>
</feature>
<reference evidence="3 4" key="1">
    <citation type="submission" date="2016-02" db="EMBL/GenBank/DDBJ databases">
        <title>Genome analysis of coral dinoflagellate symbionts highlights evolutionary adaptations to a symbiotic lifestyle.</title>
        <authorList>
            <person name="Aranda M."/>
            <person name="Li Y."/>
            <person name="Liew Y.J."/>
            <person name="Baumgarten S."/>
            <person name="Simakov O."/>
            <person name="Wilson M."/>
            <person name="Piel J."/>
            <person name="Ashoor H."/>
            <person name="Bougouffa S."/>
            <person name="Bajic V.B."/>
            <person name="Ryu T."/>
            <person name="Ravasi T."/>
            <person name="Bayer T."/>
            <person name="Micklem G."/>
            <person name="Kim H."/>
            <person name="Bhak J."/>
            <person name="Lajeunesse T.C."/>
            <person name="Voolstra C.R."/>
        </authorList>
    </citation>
    <scope>NUCLEOTIDE SEQUENCE [LARGE SCALE GENOMIC DNA]</scope>
    <source>
        <strain evidence="3 4">CCMP2467</strain>
    </source>
</reference>
<organism evidence="3 4">
    <name type="scientific">Symbiodinium microadriaticum</name>
    <name type="common">Dinoflagellate</name>
    <name type="synonym">Zooxanthella microadriatica</name>
    <dbReference type="NCBI Taxonomy" id="2951"/>
    <lineage>
        <taxon>Eukaryota</taxon>
        <taxon>Sar</taxon>
        <taxon>Alveolata</taxon>
        <taxon>Dinophyceae</taxon>
        <taxon>Suessiales</taxon>
        <taxon>Symbiodiniaceae</taxon>
        <taxon>Symbiodinium</taxon>
    </lineage>
</organism>
<evidence type="ECO:0000313" key="4">
    <source>
        <dbReference type="Proteomes" id="UP000186817"/>
    </source>
</evidence>
<dbReference type="OrthoDB" id="439614at2759"/>
<feature type="compositionally biased region" description="Basic and acidic residues" evidence="1">
    <location>
        <begin position="720"/>
        <end position="740"/>
    </location>
</feature>
<feature type="compositionally biased region" description="Basic and acidic residues" evidence="1">
    <location>
        <begin position="147"/>
        <end position="156"/>
    </location>
</feature>